<dbReference type="GO" id="GO:0016740">
    <property type="term" value="F:transferase activity"/>
    <property type="evidence" value="ECO:0007669"/>
    <property type="project" value="UniProtKB-KW"/>
</dbReference>
<dbReference type="Gene3D" id="3.40.250.10">
    <property type="entry name" value="Rhodanese-like domain"/>
    <property type="match status" value="1"/>
</dbReference>
<dbReference type="Pfam" id="PF00581">
    <property type="entry name" value="Rhodanese"/>
    <property type="match status" value="1"/>
</dbReference>
<comment type="caution">
    <text evidence="2">The sequence shown here is derived from an EMBL/GenBank/DDBJ whole genome shotgun (WGS) entry which is preliminary data.</text>
</comment>
<dbReference type="SUPFAM" id="SSF52821">
    <property type="entry name" value="Rhodanese/Cell cycle control phosphatase"/>
    <property type="match status" value="1"/>
</dbReference>
<dbReference type="InterPro" id="IPR001763">
    <property type="entry name" value="Rhodanese-like_dom"/>
</dbReference>
<dbReference type="PANTHER" id="PTHR45431">
    <property type="entry name" value="RHODANESE-LIKE DOMAIN-CONTAINING PROTEIN 15, CHLOROPLASTIC"/>
    <property type="match status" value="1"/>
</dbReference>
<dbReference type="RefSeq" id="WP_066884344.1">
    <property type="nucleotide sequence ID" value="NZ_LODL01000021.1"/>
</dbReference>
<accession>A0A133XI08</accession>
<dbReference type="PROSITE" id="PS50206">
    <property type="entry name" value="RHODANESE_3"/>
    <property type="match status" value="1"/>
</dbReference>
<gene>
    <name evidence="2" type="ORF">AT959_11085</name>
</gene>
<keyword evidence="2" id="KW-0808">Transferase</keyword>
<dbReference type="InterPro" id="IPR036873">
    <property type="entry name" value="Rhodanese-like_dom_sf"/>
</dbReference>
<protein>
    <submittedName>
        <fullName evidence="2">Sulfurtransferase</fullName>
    </submittedName>
</protein>
<dbReference type="CDD" id="cd01522">
    <property type="entry name" value="RHOD_1"/>
    <property type="match status" value="1"/>
</dbReference>
<evidence type="ECO:0000313" key="3">
    <source>
        <dbReference type="Proteomes" id="UP000070186"/>
    </source>
</evidence>
<proteinExistence type="predicted"/>
<feature type="domain" description="Rhodanese" evidence="1">
    <location>
        <begin position="15"/>
        <end position="116"/>
    </location>
</feature>
<name>A0A133XI08_9RHOO</name>
<dbReference type="SMART" id="SM00450">
    <property type="entry name" value="RHOD"/>
    <property type="match status" value="1"/>
</dbReference>
<dbReference type="STRING" id="281362.AT959_11085"/>
<dbReference type="EMBL" id="LODL01000021">
    <property type="protein sequence ID" value="KXB30580.1"/>
    <property type="molecule type" value="Genomic_DNA"/>
</dbReference>
<sequence>MQHLDPRAAHEFLQQTPGAVLVDCRTEIEHMYVGHPVGAEHVAWQEAPDWEIDPEFADQVKRLVRGDLTRPVLLICRSGHRSLLAGEALEAAGFSTVINVLEGFEGPLDGAYQRGTRGGWRYHGLPWQQS</sequence>
<dbReference type="Proteomes" id="UP000070186">
    <property type="component" value="Unassembled WGS sequence"/>
</dbReference>
<dbReference type="AlphaFoldDB" id="A0A133XI08"/>
<evidence type="ECO:0000313" key="2">
    <source>
        <dbReference type="EMBL" id="KXB30580.1"/>
    </source>
</evidence>
<evidence type="ECO:0000259" key="1">
    <source>
        <dbReference type="PROSITE" id="PS50206"/>
    </source>
</evidence>
<reference evidence="2 3" key="1">
    <citation type="submission" date="2015-12" db="EMBL/GenBank/DDBJ databases">
        <title>Nitrous oxide reduction kinetics distinguish bacteria harboring typical versus atypical NosZ.</title>
        <authorList>
            <person name="Yoon S."/>
            <person name="Nissen S."/>
            <person name="Park D."/>
            <person name="Sanford R.A."/>
            <person name="Loeffler F.E."/>
        </authorList>
    </citation>
    <scope>NUCLEOTIDE SEQUENCE [LARGE SCALE GENOMIC DNA]</scope>
    <source>
        <strain evidence="2 3">ATCC BAA-841</strain>
    </source>
</reference>
<organism evidence="2 3">
    <name type="scientific">Dechloromonas denitrificans</name>
    <dbReference type="NCBI Taxonomy" id="281362"/>
    <lineage>
        <taxon>Bacteria</taxon>
        <taxon>Pseudomonadati</taxon>
        <taxon>Pseudomonadota</taxon>
        <taxon>Betaproteobacteria</taxon>
        <taxon>Rhodocyclales</taxon>
        <taxon>Azonexaceae</taxon>
        <taxon>Dechloromonas</taxon>
    </lineage>
</organism>
<keyword evidence="3" id="KW-1185">Reference proteome</keyword>
<dbReference type="InterPro" id="IPR052367">
    <property type="entry name" value="Thiosulfate_ST/Rhodanese-like"/>
</dbReference>
<dbReference type="PANTHER" id="PTHR45431:SF3">
    <property type="entry name" value="RHODANESE-LIKE DOMAIN-CONTAINING PROTEIN 15, CHLOROPLASTIC"/>
    <property type="match status" value="1"/>
</dbReference>